<dbReference type="AlphaFoldDB" id="A0A7I4E4B6"/>
<name>A0A7I4E4B6_PHYPA</name>
<organism evidence="1 2">
    <name type="scientific">Physcomitrium patens</name>
    <name type="common">Spreading-leaved earth moss</name>
    <name type="synonym">Physcomitrella patens</name>
    <dbReference type="NCBI Taxonomy" id="3218"/>
    <lineage>
        <taxon>Eukaryota</taxon>
        <taxon>Viridiplantae</taxon>
        <taxon>Streptophyta</taxon>
        <taxon>Embryophyta</taxon>
        <taxon>Bryophyta</taxon>
        <taxon>Bryophytina</taxon>
        <taxon>Bryopsida</taxon>
        <taxon>Funariidae</taxon>
        <taxon>Funariales</taxon>
        <taxon>Funariaceae</taxon>
        <taxon>Physcomitrium</taxon>
    </lineage>
</organism>
<dbReference type="EnsemblPlants" id="Pp3c7_10830V3.2">
    <property type="protein sequence ID" value="Pp3c7_10830V3.2"/>
    <property type="gene ID" value="Pp3c7_10830"/>
</dbReference>
<dbReference type="EMBL" id="ABEU02000007">
    <property type="status" value="NOT_ANNOTATED_CDS"/>
    <property type="molecule type" value="Genomic_DNA"/>
</dbReference>
<dbReference type="Proteomes" id="UP000006727">
    <property type="component" value="Chromosome 7"/>
</dbReference>
<reference evidence="1" key="3">
    <citation type="submission" date="2020-12" db="UniProtKB">
        <authorList>
            <consortium name="EnsemblPlants"/>
        </authorList>
    </citation>
    <scope>IDENTIFICATION</scope>
</reference>
<accession>A0A7I4E4B6</accession>
<evidence type="ECO:0000313" key="2">
    <source>
        <dbReference type="Proteomes" id="UP000006727"/>
    </source>
</evidence>
<dbReference type="Gramene" id="Pp3c7_10830V3.2">
    <property type="protein sequence ID" value="Pp3c7_10830V3.2"/>
    <property type="gene ID" value="Pp3c7_10830"/>
</dbReference>
<reference evidence="1 2" key="1">
    <citation type="journal article" date="2008" name="Science">
        <title>The Physcomitrella genome reveals evolutionary insights into the conquest of land by plants.</title>
        <authorList>
            <person name="Rensing S."/>
            <person name="Lang D."/>
            <person name="Zimmer A."/>
            <person name="Terry A."/>
            <person name="Salamov A."/>
            <person name="Shapiro H."/>
            <person name="Nishiyama T."/>
            <person name="Perroud P.-F."/>
            <person name="Lindquist E."/>
            <person name="Kamisugi Y."/>
            <person name="Tanahashi T."/>
            <person name="Sakakibara K."/>
            <person name="Fujita T."/>
            <person name="Oishi K."/>
            <person name="Shin-I T."/>
            <person name="Kuroki Y."/>
            <person name="Toyoda A."/>
            <person name="Suzuki Y."/>
            <person name="Hashimoto A."/>
            <person name="Yamaguchi K."/>
            <person name="Sugano A."/>
            <person name="Kohara Y."/>
            <person name="Fujiyama A."/>
            <person name="Anterola A."/>
            <person name="Aoki S."/>
            <person name="Ashton N."/>
            <person name="Barbazuk W.B."/>
            <person name="Barker E."/>
            <person name="Bennetzen J."/>
            <person name="Bezanilla M."/>
            <person name="Blankenship R."/>
            <person name="Cho S.H."/>
            <person name="Dutcher S."/>
            <person name="Estelle M."/>
            <person name="Fawcett J.A."/>
            <person name="Gundlach H."/>
            <person name="Hanada K."/>
            <person name="Heyl A."/>
            <person name="Hicks K.A."/>
            <person name="Hugh J."/>
            <person name="Lohr M."/>
            <person name="Mayer K."/>
            <person name="Melkozernov A."/>
            <person name="Murata T."/>
            <person name="Nelson D."/>
            <person name="Pils B."/>
            <person name="Prigge M."/>
            <person name="Reiss B."/>
            <person name="Renner T."/>
            <person name="Rombauts S."/>
            <person name="Rushton P."/>
            <person name="Sanderfoot A."/>
            <person name="Schween G."/>
            <person name="Shiu S.-H."/>
            <person name="Stueber K."/>
            <person name="Theodoulou F.L."/>
            <person name="Tu H."/>
            <person name="Van de Peer Y."/>
            <person name="Verrier P.J."/>
            <person name="Waters E."/>
            <person name="Wood A."/>
            <person name="Yang L."/>
            <person name="Cove D."/>
            <person name="Cuming A."/>
            <person name="Hasebe M."/>
            <person name="Lucas S."/>
            <person name="Mishler D.B."/>
            <person name="Reski R."/>
            <person name="Grigoriev I."/>
            <person name="Quatrano R.S."/>
            <person name="Boore J.L."/>
        </authorList>
    </citation>
    <scope>NUCLEOTIDE SEQUENCE [LARGE SCALE GENOMIC DNA]</scope>
    <source>
        <strain evidence="1 2">cv. Gransden 2004</strain>
    </source>
</reference>
<evidence type="ECO:0000313" key="1">
    <source>
        <dbReference type="EnsemblPlants" id="Pp3c7_10830V3.2"/>
    </source>
</evidence>
<proteinExistence type="predicted"/>
<protein>
    <submittedName>
        <fullName evidence="1">Uncharacterized protein</fullName>
    </submittedName>
</protein>
<keyword evidence="2" id="KW-1185">Reference proteome</keyword>
<sequence>MELFAIPRSIFPKRCEALSLICDGMGRPACTCAFADSDKII</sequence>
<reference evidence="1 2" key="2">
    <citation type="journal article" date="2018" name="Plant J.">
        <title>The Physcomitrella patens chromosome-scale assembly reveals moss genome structure and evolution.</title>
        <authorList>
            <person name="Lang D."/>
            <person name="Ullrich K.K."/>
            <person name="Murat F."/>
            <person name="Fuchs J."/>
            <person name="Jenkins J."/>
            <person name="Haas F.B."/>
            <person name="Piednoel M."/>
            <person name="Gundlach H."/>
            <person name="Van Bel M."/>
            <person name="Meyberg R."/>
            <person name="Vives C."/>
            <person name="Morata J."/>
            <person name="Symeonidi A."/>
            <person name="Hiss M."/>
            <person name="Muchero W."/>
            <person name="Kamisugi Y."/>
            <person name="Saleh O."/>
            <person name="Blanc G."/>
            <person name="Decker E.L."/>
            <person name="van Gessel N."/>
            <person name="Grimwood J."/>
            <person name="Hayes R.D."/>
            <person name="Graham S.W."/>
            <person name="Gunter L.E."/>
            <person name="McDaniel S.F."/>
            <person name="Hoernstein S.N.W."/>
            <person name="Larsson A."/>
            <person name="Li F.W."/>
            <person name="Perroud P.F."/>
            <person name="Phillips J."/>
            <person name="Ranjan P."/>
            <person name="Rokshar D.S."/>
            <person name="Rothfels C.J."/>
            <person name="Schneider L."/>
            <person name="Shu S."/>
            <person name="Stevenson D.W."/>
            <person name="Thummler F."/>
            <person name="Tillich M."/>
            <person name="Villarreal Aguilar J.C."/>
            <person name="Widiez T."/>
            <person name="Wong G.K."/>
            <person name="Wymore A."/>
            <person name="Zhang Y."/>
            <person name="Zimmer A.D."/>
            <person name="Quatrano R.S."/>
            <person name="Mayer K.F.X."/>
            <person name="Goodstein D."/>
            <person name="Casacuberta J.M."/>
            <person name="Vandepoele K."/>
            <person name="Reski R."/>
            <person name="Cuming A.C."/>
            <person name="Tuskan G.A."/>
            <person name="Maumus F."/>
            <person name="Salse J."/>
            <person name="Schmutz J."/>
            <person name="Rensing S.A."/>
        </authorList>
    </citation>
    <scope>NUCLEOTIDE SEQUENCE [LARGE SCALE GENOMIC DNA]</scope>
    <source>
        <strain evidence="1 2">cv. Gransden 2004</strain>
    </source>
</reference>